<reference evidence="5" key="1">
    <citation type="journal article" date="2016" name="Genome Announc.">
        <title>Genome sequences of three species of Hanseniaspora isolated from spontaneous wine fermentations.</title>
        <authorList>
            <person name="Sternes P.R."/>
            <person name="Lee D."/>
            <person name="Kutyna D.R."/>
            <person name="Borneman A.R."/>
        </authorList>
    </citation>
    <scope>NUCLEOTIDE SEQUENCE [LARGE SCALE GENOMIC DNA]</scope>
    <source>
        <strain evidence="5">AWRI3579</strain>
    </source>
</reference>
<dbReference type="FunCoup" id="A0A1E5R803">
    <property type="interactions" value="61"/>
</dbReference>
<dbReference type="GO" id="GO:0005886">
    <property type="term" value="C:plasma membrane"/>
    <property type="evidence" value="ECO:0007669"/>
    <property type="project" value="TreeGrafter"/>
</dbReference>
<evidence type="ECO:0000313" key="5">
    <source>
        <dbReference type="Proteomes" id="UP000095728"/>
    </source>
</evidence>
<keyword evidence="5" id="KW-1185">Reference proteome</keyword>
<organism evidence="4 5">
    <name type="scientific">Hanseniaspora osmophila</name>
    <dbReference type="NCBI Taxonomy" id="56408"/>
    <lineage>
        <taxon>Eukaryota</taxon>
        <taxon>Fungi</taxon>
        <taxon>Dikarya</taxon>
        <taxon>Ascomycota</taxon>
        <taxon>Saccharomycotina</taxon>
        <taxon>Saccharomycetes</taxon>
        <taxon>Saccharomycodales</taxon>
        <taxon>Saccharomycodaceae</taxon>
        <taxon>Hanseniaspora</taxon>
    </lineage>
</organism>
<dbReference type="OrthoDB" id="19232at2759"/>
<sequence length="843" mass="94617">MALRNLFSTKHQRLVNQCYPTGKTTEKRAKSSETSYLIYYVNSRRTKLDKVSVYLLKRSMKDIHGRRIGNIAVTLELMGKIIVSCKENLSIFLSNFLKILLTIEDNKSINGDSSIVQGLIQVLENLCSIIDVNLITPNQLTSFEKFIALYFTTICGRSSHDSPQASNYNEYILKGCIAITGIKGIKFISSLRDQLFHGAYQSLKLFQQIHPHYLTPDLNTQISEDDALNKRLTLTRSITHRQLGLDDYADEKTQDLSIISLKKYFNTLETDILPISIRALIKVLIETPNKELFEFVVNGIPVQTRYIAIIIIVNAIVYSSSSKDAVVLLKLVSTLVYTEVSIVGLSVVDTIKNLLNFQLSKVEDKDIVAQCTVTIGDLNTRTFYKDQTFDVIQEFLRRLNTNESGNLPQSSGANSGEKQQRVKTVLIEDLNCLLSLVKAQNTECISFELFINLMDKTYPDMENLQNIFRMIQTSSVNTNSMLKFYQTLAIVNNRNPTSESSTMAQTLLGQSFQRFGPIALLAGLVFFQQPENCKPNVQYYQYHLQASKFLNLKDYEQQAIGHQKHSTVFTNESLLNFYIDEGANRYSAKGQQILRTIPSAAGDTSIRTVSRSTTDVESQKNGFQSKAPSYKAIVEGQINTEDKSEADIVDSLMNTTLSNMLKMTPLSSPSMHPLSSPKQRAVSNDVHPESKSLHSLSYKKPSVSQLRKYVKPSKTNSSLPNTGPLTNRASQSVKSKVTNITFLLSELNDQSSEIPIRDPDEEEVIGLENYGKSSAQTKLKRSSLKRMSNSSNFGSIKSNSPSVNMHTTANKHPAQIDEEISDAFVDAQNDITFDDTTRGKLFE</sequence>
<comment type="similarity">
    <text evidence="1">Belongs to the EFR3 family.</text>
</comment>
<dbReference type="GO" id="GO:0072659">
    <property type="term" value="P:protein localization to plasma membrane"/>
    <property type="evidence" value="ECO:0007669"/>
    <property type="project" value="InterPro"/>
</dbReference>
<dbReference type="InterPro" id="IPR049150">
    <property type="entry name" value="EFR3_HEAT-like_rpt"/>
</dbReference>
<feature type="compositionally biased region" description="Polar residues" evidence="3">
    <location>
        <begin position="713"/>
        <end position="732"/>
    </location>
</feature>
<dbReference type="Proteomes" id="UP000095728">
    <property type="component" value="Unassembled WGS sequence"/>
</dbReference>
<gene>
    <name evidence="4" type="ORF">AWRI3579_g3471</name>
</gene>
<dbReference type="STRING" id="56408.A0A1E5R803"/>
<evidence type="ECO:0000313" key="4">
    <source>
        <dbReference type="EMBL" id="OEJ83040.1"/>
    </source>
</evidence>
<dbReference type="InterPro" id="IPR039786">
    <property type="entry name" value="EFR3"/>
</dbReference>
<comment type="caution">
    <text evidence="4">The sequence shown here is derived from an EMBL/GenBank/DDBJ whole genome shotgun (WGS) entry which is preliminary data.</text>
</comment>
<evidence type="ECO:0000256" key="3">
    <source>
        <dbReference type="SAM" id="MobiDB-lite"/>
    </source>
</evidence>
<feature type="region of interest" description="Disordered" evidence="3">
    <location>
        <begin position="786"/>
        <end position="808"/>
    </location>
</feature>
<evidence type="ECO:0000256" key="1">
    <source>
        <dbReference type="ARBA" id="ARBA00010216"/>
    </source>
</evidence>
<proteinExistence type="inferred from homology"/>
<name>A0A1E5R803_9ASCO</name>
<protein>
    <recommendedName>
        <fullName evidence="2">Protein EFR3</fullName>
    </recommendedName>
</protein>
<evidence type="ECO:0000256" key="2">
    <source>
        <dbReference type="ARBA" id="ARBA00017967"/>
    </source>
</evidence>
<accession>A0A1E5R803</accession>
<dbReference type="EMBL" id="LPNM01000009">
    <property type="protein sequence ID" value="OEJ83040.1"/>
    <property type="molecule type" value="Genomic_DNA"/>
</dbReference>
<dbReference type="PANTHER" id="PTHR47766:SF1">
    <property type="entry name" value="PROTEIN EFR3"/>
    <property type="match status" value="1"/>
</dbReference>
<dbReference type="PANTHER" id="PTHR47766">
    <property type="entry name" value="PROTEIN EFR3"/>
    <property type="match status" value="1"/>
</dbReference>
<dbReference type="Pfam" id="PF21072">
    <property type="entry name" value="EFR3"/>
    <property type="match status" value="1"/>
</dbReference>
<feature type="compositionally biased region" description="Low complexity" evidence="3">
    <location>
        <begin position="665"/>
        <end position="677"/>
    </location>
</feature>
<dbReference type="InParanoid" id="A0A1E5R803"/>
<feature type="region of interest" description="Disordered" evidence="3">
    <location>
        <begin position="665"/>
        <end position="732"/>
    </location>
</feature>
<dbReference type="AlphaFoldDB" id="A0A1E5R803"/>